<dbReference type="InterPro" id="IPR004838">
    <property type="entry name" value="NHTrfase_class1_PyrdxlP-BS"/>
</dbReference>
<dbReference type="GO" id="GO:0030170">
    <property type="term" value="F:pyridoxal phosphate binding"/>
    <property type="evidence" value="ECO:0007669"/>
    <property type="project" value="InterPro"/>
</dbReference>
<evidence type="ECO:0000256" key="4">
    <source>
        <dbReference type="ARBA" id="ARBA00022576"/>
    </source>
</evidence>
<dbReference type="SUPFAM" id="SSF53383">
    <property type="entry name" value="PLP-dependent transferases"/>
    <property type="match status" value="1"/>
</dbReference>
<dbReference type="Gene3D" id="3.40.640.10">
    <property type="entry name" value="Type I PLP-dependent aspartate aminotransferase-like (Major domain)"/>
    <property type="match status" value="1"/>
</dbReference>
<proteinExistence type="inferred from homology"/>
<dbReference type="Proteomes" id="UP000266743">
    <property type="component" value="Chromosome 10"/>
</dbReference>
<sequence length="403" mass="44818">MSRPFKDLTPVPLDPVFGLARAAKAAPEPKADLVIGAYRDQNGLPYPLKVVRKAERRIVDMGLDKEYPPMTGLLNFVEEAVKLAYGNTVPLERIAASQGLSGTGSLSLGATLLRQVVPEDTPVYVSNPTWSNHVSIFGIVGHKNIREYRYYSPSTHELDFVGLIEDLNVAPQGSIIVLHACAHNPTGVDPSKDQWATIADVFVERKLIPFFDSAYQGFASGSLDEDAYAIRHFAKRGMEMLLAQSFSKNMGLYAERVGVISAVVSDASRKEAVRSRLEVIARSYYSTPPVHGARIAHLVMSDKELRAEWEQELKEMVNRVRSMRQGVYEGLMKLGTPGTWEHIINQKGMFSYMGLSRPQCERLCEKRVFVLPVGRANLAALTPSTMDFLVKSIDDVVRHVRNK</sequence>
<dbReference type="InterPro" id="IPR000796">
    <property type="entry name" value="Asp_trans"/>
</dbReference>
<dbReference type="EC" id="2.6.1.1" evidence="7"/>
<evidence type="ECO:0000256" key="2">
    <source>
        <dbReference type="ARBA" id="ARBA00007441"/>
    </source>
</evidence>
<dbReference type="NCBIfam" id="NF006719">
    <property type="entry name" value="PRK09257.1"/>
    <property type="match status" value="1"/>
</dbReference>
<gene>
    <name evidence="9" type="ORF">DPX39_100042300</name>
</gene>
<keyword evidence="4 7" id="KW-0032">Aminotransferase</keyword>
<evidence type="ECO:0000259" key="8">
    <source>
        <dbReference type="Pfam" id="PF00155"/>
    </source>
</evidence>
<comment type="catalytic activity">
    <reaction evidence="7">
        <text>L-aspartate + 2-oxoglutarate = oxaloacetate + L-glutamate</text>
        <dbReference type="Rhea" id="RHEA:21824"/>
        <dbReference type="ChEBI" id="CHEBI:16452"/>
        <dbReference type="ChEBI" id="CHEBI:16810"/>
        <dbReference type="ChEBI" id="CHEBI:29985"/>
        <dbReference type="ChEBI" id="CHEBI:29991"/>
        <dbReference type="EC" id="2.6.1.1"/>
    </reaction>
</comment>
<reference evidence="9" key="1">
    <citation type="submission" date="2018-09" db="EMBL/GenBank/DDBJ databases">
        <title>whole genome sequence of T. equiperdum IVM-t1 strain.</title>
        <authorList>
            <person name="Suganuma K."/>
        </authorList>
    </citation>
    <scope>NUCLEOTIDE SEQUENCE [LARGE SCALE GENOMIC DNA]</scope>
    <source>
        <strain evidence="9">IVM-t1</strain>
    </source>
</reference>
<comment type="similarity">
    <text evidence="2">Belongs to the class-I pyridoxal-phosphate-dependent aminotransferase family.</text>
</comment>
<comment type="cofactor">
    <cofactor evidence="1">
        <name>pyridoxal 5'-phosphate</name>
        <dbReference type="ChEBI" id="CHEBI:597326"/>
    </cofactor>
</comment>
<evidence type="ECO:0000256" key="3">
    <source>
        <dbReference type="ARBA" id="ARBA00011738"/>
    </source>
</evidence>
<dbReference type="PANTHER" id="PTHR11879:SF55">
    <property type="entry name" value="GLUTAMATE OXALOACETATE TRANSAMINASE 1, ISOFORM B"/>
    <property type="match status" value="1"/>
</dbReference>
<dbReference type="Pfam" id="PF00155">
    <property type="entry name" value="Aminotran_1_2"/>
    <property type="match status" value="1"/>
</dbReference>
<keyword evidence="6" id="KW-0663">Pyridoxal phosphate</keyword>
<dbReference type="FunFam" id="3.40.640.10:FF:000066">
    <property type="entry name" value="Aspartate aminotransferase"/>
    <property type="match status" value="1"/>
</dbReference>
<dbReference type="AlphaFoldDB" id="A0A3L6KW97"/>
<protein>
    <recommendedName>
        <fullName evidence="7">Aspartate aminotransferase</fullName>
        <ecNumber evidence="7">2.6.1.1</ecNumber>
    </recommendedName>
</protein>
<name>A0A3L6KW97_9TRYP</name>
<dbReference type="PANTHER" id="PTHR11879">
    <property type="entry name" value="ASPARTATE AMINOTRANSFERASE"/>
    <property type="match status" value="1"/>
</dbReference>
<evidence type="ECO:0000256" key="1">
    <source>
        <dbReference type="ARBA" id="ARBA00001933"/>
    </source>
</evidence>
<dbReference type="GO" id="GO:0004069">
    <property type="term" value="F:L-aspartate:2-oxoglutarate aminotransferase activity"/>
    <property type="evidence" value="ECO:0007669"/>
    <property type="project" value="UniProtKB-EC"/>
</dbReference>
<dbReference type="InterPro" id="IPR004839">
    <property type="entry name" value="Aminotransferase_I/II_large"/>
</dbReference>
<comment type="miscellaneous">
    <text evidence="7">In eukaryotes there are cytoplasmic, mitochondrial and chloroplastic isozymes.</text>
</comment>
<dbReference type="InterPro" id="IPR015421">
    <property type="entry name" value="PyrdxlP-dep_Trfase_major"/>
</dbReference>
<dbReference type="Gene3D" id="3.90.1150.10">
    <property type="entry name" value="Aspartate Aminotransferase, domain 1"/>
    <property type="match status" value="1"/>
</dbReference>
<dbReference type="GO" id="GO:0006520">
    <property type="term" value="P:amino acid metabolic process"/>
    <property type="evidence" value="ECO:0007669"/>
    <property type="project" value="InterPro"/>
</dbReference>
<evidence type="ECO:0000256" key="7">
    <source>
        <dbReference type="RuleBase" id="RU000480"/>
    </source>
</evidence>
<organism evidence="9">
    <name type="scientific">Trypanosoma brucei equiperdum</name>
    <dbReference type="NCBI Taxonomy" id="630700"/>
    <lineage>
        <taxon>Eukaryota</taxon>
        <taxon>Discoba</taxon>
        <taxon>Euglenozoa</taxon>
        <taxon>Kinetoplastea</taxon>
        <taxon>Metakinetoplastina</taxon>
        <taxon>Trypanosomatida</taxon>
        <taxon>Trypanosomatidae</taxon>
        <taxon>Trypanosoma</taxon>
    </lineage>
</organism>
<dbReference type="CDD" id="cd00609">
    <property type="entry name" value="AAT_like"/>
    <property type="match status" value="1"/>
</dbReference>
<evidence type="ECO:0000256" key="5">
    <source>
        <dbReference type="ARBA" id="ARBA00022679"/>
    </source>
</evidence>
<evidence type="ECO:0000313" key="9">
    <source>
        <dbReference type="EMBL" id="RHW68619.1"/>
    </source>
</evidence>
<feature type="domain" description="Aminotransferase class I/classII large" evidence="8">
    <location>
        <begin position="30"/>
        <end position="393"/>
    </location>
</feature>
<dbReference type="PRINTS" id="PR00799">
    <property type="entry name" value="TRANSAMINASE"/>
</dbReference>
<comment type="subunit">
    <text evidence="3 7">Homodimer.</text>
</comment>
<comment type="caution">
    <text evidence="9">The sequence shown here is derived from an EMBL/GenBank/DDBJ whole genome shotgun (WGS) entry which is preliminary data.</text>
</comment>
<dbReference type="InterPro" id="IPR015422">
    <property type="entry name" value="PyrdxlP-dep_Trfase_small"/>
</dbReference>
<dbReference type="InterPro" id="IPR015424">
    <property type="entry name" value="PyrdxlP-dep_Trfase"/>
</dbReference>
<evidence type="ECO:0000256" key="6">
    <source>
        <dbReference type="ARBA" id="ARBA00022898"/>
    </source>
</evidence>
<keyword evidence="5 7" id="KW-0808">Transferase</keyword>
<dbReference type="PROSITE" id="PS00105">
    <property type="entry name" value="AA_TRANSFER_CLASS_1"/>
    <property type="match status" value="1"/>
</dbReference>
<dbReference type="EMBL" id="QSBY01000010">
    <property type="protein sequence ID" value="RHW68619.1"/>
    <property type="molecule type" value="Genomic_DNA"/>
</dbReference>
<accession>A0A3L6KW97</accession>